<dbReference type="GO" id="GO:0046872">
    <property type="term" value="F:metal ion binding"/>
    <property type="evidence" value="ECO:0007669"/>
    <property type="project" value="UniProtKB-KW"/>
</dbReference>
<dbReference type="Proteomes" id="UP000257080">
    <property type="component" value="Unassembled WGS sequence"/>
</dbReference>
<dbReference type="Pfam" id="PF00903">
    <property type="entry name" value="Glyoxalase"/>
    <property type="match status" value="2"/>
</dbReference>
<feature type="domain" description="VOC" evidence="2">
    <location>
        <begin position="20"/>
        <end position="137"/>
    </location>
</feature>
<dbReference type="EMBL" id="NBXE01000035">
    <property type="protein sequence ID" value="RFA24875.1"/>
    <property type="molecule type" value="Genomic_DNA"/>
</dbReference>
<feature type="domain" description="VOC" evidence="2">
    <location>
        <begin position="181"/>
        <end position="295"/>
    </location>
</feature>
<comment type="caution">
    <text evidence="3">The sequence shown here is derived from an EMBL/GenBank/DDBJ whole genome shotgun (WGS) entry which is preliminary data.</text>
</comment>
<dbReference type="PANTHER" id="PTHR43279:SF1">
    <property type="entry name" value="CATECHOL-2,3-DIOXYGENASE"/>
    <property type="match status" value="1"/>
</dbReference>
<evidence type="ECO:0000256" key="1">
    <source>
        <dbReference type="ARBA" id="ARBA00022723"/>
    </source>
</evidence>
<dbReference type="GO" id="GO:0004462">
    <property type="term" value="F:lactoylglutathione lyase activity"/>
    <property type="evidence" value="ECO:0007669"/>
    <property type="project" value="InterPro"/>
</dbReference>
<dbReference type="PANTHER" id="PTHR43279">
    <property type="entry name" value="CATECHOL-2,3-DIOXYGENASE"/>
    <property type="match status" value="1"/>
</dbReference>
<dbReference type="CDD" id="cd16359">
    <property type="entry name" value="VOC_BsCatE_like_C"/>
    <property type="match status" value="1"/>
</dbReference>
<dbReference type="InterPro" id="IPR018146">
    <property type="entry name" value="Glyoxalase_1_CS"/>
</dbReference>
<evidence type="ECO:0000313" key="3">
    <source>
        <dbReference type="EMBL" id="RFA24875.1"/>
    </source>
</evidence>
<organism evidence="3 4">
    <name type="scientific">Subtercola boreus</name>
    <dbReference type="NCBI Taxonomy" id="120213"/>
    <lineage>
        <taxon>Bacteria</taxon>
        <taxon>Bacillati</taxon>
        <taxon>Actinomycetota</taxon>
        <taxon>Actinomycetes</taxon>
        <taxon>Micrococcales</taxon>
        <taxon>Microbacteriaceae</taxon>
        <taxon>Subtercola</taxon>
    </lineage>
</organism>
<name>A0A3E0W7T0_9MICO</name>
<sequence>MSTDLTAPASSSAFLSAATGMGPVTLRVGDLDGMIRYYRDGVTLDLLSHDGPVAVLGRGTVPVIILQHAPELRNPEPRSAGLYHSAVLFESREALAAAVYSVAAFAQGSFTGSADHRVSIAFYFTDPEGNGVELYWDRDRTEWSWVHGQIEMATLYVDPNGFLQEFLTPASVEEPRIGGASVGHVHLSVGDVQAAAEFYVRRLGFESTFEVPGSALFVSAGKYHHHMAMNTWESRGAGRRQLALGLAEVDIVVPSADDVAALEERLGHYREPFGNDGRSLLVDDPWGNRVRVSAATAAG</sequence>
<dbReference type="PROSITE" id="PS00934">
    <property type="entry name" value="GLYOXALASE_I_1"/>
    <property type="match status" value="1"/>
</dbReference>
<dbReference type="Gene3D" id="3.10.180.10">
    <property type="entry name" value="2,3-Dihydroxybiphenyl 1,2-Dioxygenase, domain 1"/>
    <property type="match status" value="2"/>
</dbReference>
<reference evidence="3 4" key="1">
    <citation type="submission" date="2017-04" db="EMBL/GenBank/DDBJ databases">
        <title>Comparative genome analysis of Subtercola boreus.</title>
        <authorList>
            <person name="Cho Y.-J."/>
            <person name="Cho A."/>
            <person name="Kim O.-S."/>
            <person name="Lee J.-I."/>
        </authorList>
    </citation>
    <scope>NUCLEOTIDE SEQUENCE [LARGE SCALE GENOMIC DNA]</scope>
    <source>
        <strain evidence="3 4">P28004</strain>
    </source>
</reference>
<accession>A0A3E0W7T0</accession>
<dbReference type="RefSeq" id="WP_253259486.1">
    <property type="nucleotide sequence ID" value="NZ_NBXC01000030.1"/>
</dbReference>
<evidence type="ECO:0000313" key="4">
    <source>
        <dbReference type="Proteomes" id="UP000257080"/>
    </source>
</evidence>
<dbReference type="InterPro" id="IPR004360">
    <property type="entry name" value="Glyas_Fos-R_dOase_dom"/>
</dbReference>
<keyword evidence="1" id="KW-0479">Metal-binding</keyword>
<protein>
    <submittedName>
        <fullName evidence="3">Glyoxalase</fullName>
    </submittedName>
</protein>
<gene>
    <name evidence="3" type="ORF">B7R25_15005</name>
</gene>
<dbReference type="InterPro" id="IPR029068">
    <property type="entry name" value="Glyas_Bleomycin-R_OHBP_Dase"/>
</dbReference>
<proteinExistence type="predicted"/>
<dbReference type="PROSITE" id="PS51819">
    <property type="entry name" value="VOC"/>
    <property type="match status" value="2"/>
</dbReference>
<dbReference type="InterPro" id="IPR037523">
    <property type="entry name" value="VOC_core"/>
</dbReference>
<evidence type="ECO:0000259" key="2">
    <source>
        <dbReference type="PROSITE" id="PS51819"/>
    </source>
</evidence>
<dbReference type="AlphaFoldDB" id="A0A3E0W7T0"/>
<dbReference type="SUPFAM" id="SSF54593">
    <property type="entry name" value="Glyoxalase/Bleomycin resistance protein/Dihydroxybiphenyl dioxygenase"/>
    <property type="match status" value="2"/>
</dbReference>